<name>A0A1Q9YK61_9FIRM</name>
<dbReference type="AlphaFoldDB" id="A0A1Q9YK61"/>
<accession>A0A1Q9YK61</accession>
<evidence type="ECO:0000313" key="2">
    <source>
        <dbReference type="Proteomes" id="UP000186758"/>
    </source>
</evidence>
<reference evidence="1 2" key="1">
    <citation type="submission" date="2016-11" db="EMBL/GenBank/DDBJ databases">
        <title>Description of two novel members of the family Erysipelotrichaceae: Ileibacterium lipovorans gen. nov., sp. nov. and Dubosiella newyorkensis, gen. nov., sp. nov.</title>
        <authorList>
            <person name="Cox L.M."/>
            <person name="Sohn J."/>
            <person name="Tyrrell K.L."/>
            <person name="Citron D.M."/>
            <person name="Lawson P.A."/>
            <person name="Patel N.B."/>
            <person name="Iizumi T."/>
            <person name="Perez-Perez G.I."/>
            <person name="Goldstein E.J."/>
            <person name="Blaser M.J."/>
        </authorList>
    </citation>
    <scope>NUCLEOTIDE SEQUENCE [LARGE SCALE GENOMIC DNA]</scope>
    <source>
        <strain evidence="1 2">NYU-BL-K8</strain>
    </source>
</reference>
<gene>
    <name evidence="1" type="ORF">BO223_06535</name>
</gene>
<sequence length="86" mass="10000">MHNQSDHNGTGHVLSLSMIKGMFLVRFRAGQTGFTYVDKRDRSIVGVTGRNEFGQRIFVDRQKSERLFKIVYVLNTLYLKCLYIVQ</sequence>
<evidence type="ECO:0000313" key="1">
    <source>
        <dbReference type="EMBL" id="OLU44963.1"/>
    </source>
</evidence>
<proteinExistence type="predicted"/>
<dbReference type="Proteomes" id="UP000186758">
    <property type="component" value="Unassembled WGS sequence"/>
</dbReference>
<protein>
    <submittedName>
        <fullName evidence="1">Uncharacterized protein</fullName>
    </submittedName>
</protein>
<organism evidence="1 2">
    <name type="scientific">Faecalibaculum rodentium</name>
    <dbReference type="NCBI Taxonomy" id="1702221"/>
    <lineage>
        <taxon>Bacteria</taxon>
        <taxon>Bacillati</taxon>
        <taxon>Bacillota</taxon>
        <taxon>Erysipelotrichia</taxon>
        <taxon>Erysipelotrichales</taxon>
        <taxon>Erysipelotrichaceae</taxon>
        <taxon>Faecalibaculum</taxon>
    </lineage>
</organism>
<comment type="caution">
    <text evidence="1">The sequence shown here is derived from an EMBL/GenBank/DDBJ whole genome shotgun (WGS) entry which is preliminary data.</text>
</comment>
<dbReference type="EMBL" id="MPJZ01000054">
    <property type="protein sequence ID" value="OLU44963.1"/>
    <property type="molecule type" value="Genomic_DNA"/>
</dbReference>